<dbReference type="AlphaFoldDB" id="A0A9P5PDD0"/>
<protein>
    <submittedName>
        <fullName evidence="1">Uncharacterized protein</fullName>
    </submittedName>
</protein>
<reference evidence="1" key="1">
    <citation type="submission" date="2020-11" db="EMBL/GenBank/DDBJ databases">
        <authorList>
            <consortium name="DOE Joint Genome Institute"/>
            <person name="Ahrendt S."/>
            <person name="Riley R."/>
            <person name="Andreopoulos W."/>
            <person name="Labutti K."/>
            <person name="Pangilinan J."/>
            <person name="Ruiz-Duenas F.J."/>
            <person name="Barrasa J.M."/>
            <person name="Sanchez-Garcia M."/>
            <person name="Camarero S."/>
            <person name="Miyauchi S."/>
            <person name="Serrano A."/>
            <person name="Linde D."/>
            <person name="Babiker R."/>
            <person name="Drula E."/>
            <person name="Ayuso-Fernandez I."/>
            <person name="Pacheco R."/>
            <person name="Padilla G."/>
            <person name="Ferreira P."/>
            <person name="Barriuso J."/>
            <person name="Kellner H."/>
            <person name="Castanera R."/>
            <person name="Alfaro M."/>
            <person name="Ramirez L."/>
            <person name="Pisabarro A.G."/>
            <person name="Kuo A."/>
            <person name="Tritt A."/>
            <person name="Lipzen A."/>
            <person name="He G."/>
            <person name="Yan M."/>
            <person name="Ng V."/>
            <person name="Cullen D."/>
            <person name="Martin F."/>
            <person name="Rosso M.-N."/>
            <person name="Henrissat B."/>
            <person name="Hibbett D."/>
            <person name="Martinez A.T."/>
            <person name="Grigoriev I.V."/>
        </authorList>
    </citation>
    <scope>NUCLEOTIDE SEQUENCE</scope>
    <source>
        <strain evidence="1">AH 40177</strain>
    </source>
</reference>
<keyword evidence="2" id="KW-1185">Reference proteome</keyword>
<gene>
    <name evidence="1" type="ORF">BDP27DRAFT_1429279</name>
</gene>
<dbReference type="EMBL" id="JADNRY010000213">
    <property type="protein sequence ID" value="KAF9061117.1"/>
    <property type="molecule type" value="Genomic_DNA"/>
</dbReference>
<evidence type="ECO:0000313" key="1">
    <source>
        <dbReference type="EMBL" id="KAF9061117.1"/>
    </source>
</evidence>
<evidence type="ECO:0000313" key="2">
    <source>
        <dbReference type="Proteomes" id="UP000772434"/>
    </source>
</evidence>
<organism evidence="1 2">
    <name type="scientific">Rhodocollybia butyracea</name>
    <dbReference type="NCBI Taxonomy" id="206335"/>
    <lineage>
        <taxon>Eukaryota</taxon>
        <taxon>Fungi</taxon>
        <taxon>Dikarya</taxon>
        <taxon>Basidiomycota</taxon>
        <taxon>Agaricomycotina</taxon>
        <taxon>Agaricomycetes</taxon>
        <taxon>Agaricomycetidae</taxon>
        <taxon>Agaricales</taxon>
        <taxon>Marasmiineae</taxon>
        <taxon>Omphalotaceae</taxon>
        <taxon>Rhodocollybia</taxon>
    </lineage>
</organism>
<accession>A0A9P5PDD0</accession>
<dbReference type="Proteomes" id="UP000772434">
    <property type="component" value="Unassembled WGS sequence"/>
</dbReference>
<proteinExistence type="predicted"/>
<sequence length="132" mass="13406">MAIPVHPPHILARTPVSAPAPAPGPPGLPLAGLGVEKVPLRRQGPLGMVTGLLGSLPLVGGLIPRRQAAPTDTSTCSPATIPVCCDNNLVTCSLLSSDDVCDSPSQALCCEFDVTSSDFQCFATTFTPSGGN</sequence>
<name>A0A9P5PDD0_9AGAR</name>
<comment type="caution">
    <text evidence="1">The sequence shown here is derived from an EMBL/GenBank/DDBJ whole genome shotgun (WGS) entry which is preliminary data.</text>
</comment>